<comment type="cofactor">
    <cofactor evidence="1">
        <name>pyridoxal 5'-phosphate</name>
        <dbReference type="ChEBI" id="CHEBI:597326"/>
    </cofactor>
</comment>
<dbReference type="Gene3D" id="3.90.1150.10">
    <property type="entry name" value="Aspartate Aminotransferase, domain 1"/>
    <property type="match status" value="1"/>
</dbReference>
<reference evidence="8" key="1">
    <citation type="journal article" date="2021" name="Nat. Microbiol.">
        <title>Cocultivation of an ultrasmall environmental parasitic bacterium with lytic ability against bacteria associated with wastewater foams.</title>
        <authorList>
            <person name="Batinovic S."/>
            <person name="Rose J.J.A."/>
            <person name="Ratcliffe J."/>
            <person name="Seviour R.J."/>
            <person name="Petrovski S."/>
        </authorList>
    </citation>
    <scope>NUCLEOTIDE SEQUENCE</scope>
    <source>
        <strain evidence="8">CON9</strain>
    </source>
</reference>
<keyword evidence="3" id="KW-0663">Pyridoxal phosphate</keyword>
<dbReference type="InterPro" id="IPR051798">
    <property type="entry name" value="Class-II_PLP-Dep_Aminotrans"/>
</dbReference>
<evidence type="ECO:0000259" key="7">
    <source>
        <dbReference type="Pfam" id="PF00155"/>
    </source>
</evidence>
<dbReference type="Gene3D" id="3.40.640.10">
    <property type="entry name" value="Type I PLP-dependent aspartate aminotransferase-like (Major domain)"/>
    <property type="match status" value="1"/>
</dbReference>
<dbReference type="GO" id="GO:0008483">
    <property type="term" value="F:transaminase activity"/>
    <property type="evidence" value="ECO:0007669"/>
    <property type="project" value="UniProtKB-KW"/>
</dbReference>
<evidence type="ECO:0000256" key="6">
    <source>
        <dbReference type="SAM" id="MobiDB-lite"/>
    </source>
</evidence>
<evidence type="ECO:0000256" key="5">
    <source>
        <dbReference type="ARBA" id="ARBA00037974"/>
    </source>
</evidence>
<dbReference type="PANTHER" id="PTHR43525:SF2">
    <property type="entry name" value="CYSTATHIONINE BETA-LYASE-RELATED"/>
    <property type="match status" value="1"/>
</dbReference>
<proteinExistence type="inferred from homology"/>
<dbReference type="Proteomes" id="UP001059836">
    <property type="component" value="Chromosome"/>
</dbReference>
<evidence type="ECO:0000256" key="1">
    <source>
        <dbReference type="ARBA" id="ARBA00001933"/>
    </source>
</evidence>
<protein>
    <recommendedName>
        <fullName evidence="2">cysteine-S-conjugate beta-lyase</fullName>
        <ecNumber evidence="2">4.4.1.13</ecNumber>
    </recommendedName>
</protein>
<evidence type="ECO:0000256" key="4">
    <source>
        <dbReference type="ARBA" id="ARBA00023239"/>
    </source>
</evidence>
<keyword evidence="4" id="KW-0456">Lyase</keyword>
<evidence type="ECO:0000256" key="3">
    <source>
        <dbReference type="ARBA" id="ARBA00022898"/>
    </source>
</evidence>
<feature type="region of interest" description="Disordered" evidence="6">
    <location>
        <begin position="1"/>
        <end position="45"/>
    </location>
</feature>
<dbReference type="InterPro" id="IPR015422">
    <property type="entry name" value="PyrdxlP-dep_Trfase_small"/>
</dbReference>
<sequence>MRTGNPRDSSVIHPVLAPTDHCRRSAPARSDTKGGVPPTRIPTTPTLDELRRRTSEKWRTYPDDVLPLFVAEMDFTIADVVADAIIGQVRTSDIGYAGSVGRVGEVFAGFAERRWGWRPDPAGVRLTTDVSVVIVEALRVLIEPGDTVIINPPVYPPFFDMIPEAGGRVVEVPLISDDAGYRLDVDGIGQAFADGARALLLCSPHNPVGRVHTADELARIAESAAEHGAFVVSDEIHAPLVHRPGDFVPFLAVGDAAREVGVAAHSASKGFNIAGAKCALTVSAGERVGALLDRQPEEVGFRTSILGRAATEAAFEHGDAWLDAVLALIGDNLTLLEEHLALGIPSVTMRRPAASYLAWLDFRATDLGDDPGLPILEQGRVGLHHGPAFGTQGAGFARLNTACSPEVLTEAVDRIARVVLG</sequence>
<dbReference type="EC" id="4.4.1.13" evidence="2"/>
<feature type="domain" description="Aminotransferase class I/classII large" evidence="7">
    <location>
        <begin position="124"/>
        <end position="415"/>
    </location>
</feature>
<dbReference type="CDD" id="cd00609">
    <property type="entry name" value="AAT_like"/>
    <property type="match status" value="1"/>
</dbReference>
<dbReference type="InterPro" id="IPR015424">
    <property type="entry name" value="PyrdxlP-dep_Trfase"/>
</dbReference>
<dbReference type="InterPro" id="IPR015421">
    <property type="entry name" value="PyrdxlP-dep_Trfase_major"/>
</dbReference>
<dbReference type="EMBL" id="CP045809">
    <property type="protein sequence ID" value="QHN33607.1"/>
    <property type="molecule type" value="Genomic_DNA"/>
</dbReference>
<comment type="similarity">
    <text evidence="5">Belongs to the class-II pyridoxal-phosphate-dependent aminotransferase family. MalY/PatB cystathionine beta-lyase subfamily.</text>
</comment>
<organism evidence="8 9">
    <name type="scientific">Gordonia pseudamarae</name>
    <dbReference type="NCBI Taxonomy" id="2831662"/>
    <lineage>
        <taxon>Bacteria</taxon>
        <taxon>Bacillati</taxon>
        <taxon>Actinomycetota</taxon>
        <taxon>Actinomycetes</taxon>
        <taxon>Mycobacteriales</taxon>
        <taxon>Gordoniaceae</taxon>
        <taxon>Gordonia</taxon>
    </lineage>
</organism>
<name>A0ABX6ICE9_9ACTN</name>
<dbReference type="InterPro" id="IPR004839">
    <property type="entry name" value="Aminotransferase_I/II_large"/>
</dbReference>
<dbReference type="PANTHER" id="PTHR43525">
    <property type="entry name" value="PROTEIN MALY"/>
    <property type="match status" value="1"/>
</dbReference>
<dbReference type="SUPFAM" id="SSF53383">
    <property type="entry name" value="PLP-dependent transferases"/>
    <property type="match status" value="1"/>
</dbReference>
<keyword evidence="8" id="KW-0808">Transferase</keyword>
<dbReference type="Pfam" id="PF00155">
    <property type="entry name" value="Aminotran_1_2"/>
    <property type="match status" value="1"/>
</dbReference>
<evidence type="ECO:0000313" key="8">
    <source>
        <dbReference type="EMBL" id="QHN33607.1"/>
    </source>
</evidence>
<evidence type="ECO:0000256" key="2">
    <source>
        <dbReference type="ARBA" id="ARBA00012224"/>
    </source>
</evidence>
<keyword evidence="8" id="KW-0032">Aminotransferase</keyword>
<gene>
    <name evidence="8" type="ORF">GII31_00470</name>
</gene>
<accession>A0ABX6ICE9</accession>
<keyword evidence="9" id="KW-1185">Reference proteome</keyword>
<evidence type="ECO:0000313" key="9">
    <source>
        <dbReference type="Proteomes" id="UP001059836"/>
    </source>
</evidence>